<reference evidence="1 2" key="1">
    <citation type="submission" date="2018-10" db="EMBL/GenBank/DDBJ databases">
        <title>Genomic Encyclopedia of Type Strains, Phase IV (KMG-IV): sequencing the most valuable type-strain genomes for metagenomic binning, comparative biology and taxonomic classification.</title>
        <authorList>
            <person name="Goeker M."/>
        </authorList>
    </citation>
    <scope>NUCLEOTIDE SEQUENCE [LARGE SCALE GENOMIC DNA]</scope>
    <source>
        <strain evidence="1 2">DSM 23800</strain>
    </source>
</reference>
<dbReference type="AlphaFoldDB" id="A0A420XJC0"/>
<dbReference type="EMBL" id="RBJC01000004">
    <property type="protein sequence ID" value="RKR77238.1"/>
    <property type="molecule type" value="Genomic_DNA"/>
</dbReference>
<proteinExistence type="predicted"/>
<organism evidence="1 2">
    <name type="scientific">Otariodibacter oris</name>
    <dbReference type="NCBI Taxonomy" id="1032623"/>
    <lineage>
        <taxon>Bacteria</taxon>
        <taxon>Pseudomonadati</taxon>
        <taxon>Pseudomonadota</taxon>
        <taxon>Gammaproteobacteria</taxon>
        <taxon>Pasteurellales</taxon>
        <taxon>Pasteurellaceae</taxon>
        <taxon>Otariodibacter</taxon>
    </lineage>
</organism>
<gene>
    <name evidence="1" type="ORF">DES31_0565</name>
</gene>
<evidence type="ECO:0000313" key="1">
    <source>
        <dbReference type="EMBL" id="RKR77238.1"/>
    </source>
</evidence>
<accession>A0A420XJC0</accession>
<evidence type="ECO:0000313" key="2">
    <source>
        <dbReference type="Proteomes" id="UP000280099"/>
    </source>
</evidence>
<dbReference type="Proteomes" id="UP000280099">
    <property type="component" value="Unassembled WGS sequence"/>
</dbReference>
<comment type="caution">
    <text evidence="1">The sequence shown here is derived from an EMBL/GenBank/DDBJ whole genome shotgun (WGS) entry which is preliminary data.</text>
</comment>
<name>A0A420XJC0_9PAST</name>
<keyword evidence="2" id="KW-1185">Reference proteome</keyword>
<sequence>MVVGVNVLSYELSAYVTDNSVYDASVASGIKKIYEKNNNEK</sequence>
<dbReference type="RefSeq" id="WP_257792060.1">
    <property type="nucleotide sequence ID" value="NZ_CP016604.1"/>
</dbReference>
<protein>
    <submittedName>
        <fullName evidence="1">Uncharacterized protein</fullName>
    </submittedName>
</protein>